<evidence type="ECO:0000313" key="2">
    <source>
        <dbReference type="Proteomes" id="UP001229421"/>
    </source>
</evidence>
<evidence type="ECO:0000313" key="1">
    <source>
        <dbReference type="EMBL" id="KAK1431977.1"/>
    </source>
</evidence>
<keyword evidence="2" id="KW-1185">Reference proteome</keyword>
<proteinExistence type="predicted"/>
<accession>A0AAD8KZF7</accession>
<dbReference type="AlphaFoldDB" id="A0AAD8KZF7"/>
<organism evidence="1 2">
    <name type="scientific">Tagetes erecta</name>
    <name type="common">African marigold</name>
    <dbReference type="NCBI Taxonomy" id="13708"/>
    <lineage>
        <taxon>Eukaryota</taxon>
        <taxon>Viridiplantae</taxon>
        <taxon>Streptophyta</taxon>
        <taxon>Embryophyta</taxon>
        <taxon>Tracheophyta</taxon>
        <taxon>Spermatophyta</taxon>
        <taxon>Magnoliopsida</taxon>
        <taxon>eudicotyledons</taxon>
        <taxon>Gunneridae</taxon>
        <taxon>Pentapetalae</taxon>
        <taxon>asterids</taxon>
        <taxon>campanulids</taxon>
        <taxon>Asterales</taxon>
        <taxon>Asteraceae</taxon>
        <taxon>Asteroideae</taxon>
        <taxon>Heliantheae alliance</taxon>
        <taxon>Tageteae</taxon>
        <taxon>Tagetes</taxon>
    </lineage>
</organism>
<sequence>MANNNNYNNISSSDYASKVPLLKTRADFKGWEIRFRNHLNTVDHNLWISNANGPHIPRSNLNPDKYKDDAYKTGMKAIPMEELEGDEFKEDLRKCAIDLKAYSFLTMAVPLAFLTRTKKYVTANSLYKMLQKICEGGTEIQIMKKQKLKRQLEMFSALPGESINSHLNRFVQLVIEMEAMEIPTNTEDINLRLLHSLPERWKHTFTTLKQTLSSDVQDLDFMVTKIESLAMDEQSGNLMTKKEMEQYVFKGEKPGQQAFISADVNYVDEHFQRDCFFANAADFCSLNDFCEENAEVAKGKVKTVNVNKAQDVVNIVLKTEEHKAAYVAFTATFQAYLGSHLTPMELMVQDLNDMHPDV</sequence>
<reference evidence="1" key="1">
    <citation type="journal article" date="2023" name="bioRxiv">
        <title>Improved chromosome-level genome assembly for marigold (Tagetes erecta).</title>
        <authorList>
            <person name="Jiang F."/>
            <person name="Yuan L."/>
            <person name="Wang S."/>
            <person name="Wang H."/>
            <person name="Xu D."/>
            <person name="Wang A."/>
            <person name="Fan W."/>
        </authorList>
    </citation>
    <scope>NUCLEOTIDE SEQUENCE</scope>
    <source>
        <strain evidence="1">WSJ</strain>
        <tissue evidence="1">Leaf</tissue>
    </source>
</reference>
<comment type="caution">
    <text evidence="1">The sequence shown here is derived from an EMBL/GenBank/DDBJ whole genome shotgun (WGS) entry which is preliminary data.</text>
</comment>
<dbReference type="Pfam" id="PF14223">
    <property type="entry name" value="Retrotran_gag_2"/>
    <property type="match status" value="1"/>
</dbReference>
<name>A0AAD8KZF7_TARER</name>
<gene>
    <name evidence="1" type="ORF">QVD17_08816</name>
</gene>
<protein>
    <submittedName>
        <fullName evidence="1">Uncharacterized protein</fullName>
    </submittedName>
</protein>
<dbReference type="EMBL" id="JAUHHV010000002">
    <property type="protein sequence ID" value="KAK1431977.1"/>
    <property type="molecule type" value="Genomic_DNA"/>
</dbReference>
<dbReference type="Proteomes" id="UP001229421">
    <property type="component" value="Unassembled WGS sequence"/>
</dbReference>